<feature type="binding site" evidence="8">
    <location>
        <begin position="26"/>
        <end position="31"/>
    </location>
    <ligand>
        <name>ATP</name>
        <dbReference type="ChEBI" id="CHEBI:30616"/>
    </ligand>
</feature>
<dbReference type="OrthoDB" id="9807403at2"/>
<dbReference type="Pfam" id="PF01171">
    <property type="entry name" value="ATP_bind_3"/>
    <property type="match status" value="1"/>
</dbReference>
<dbReference type="SUPFAM" id="SSF52402">
    <property type="entry name" value="Adenine nucleotide alpha hydrolases-like"/>
    <property type="match status" value="1"/>
</dbReference>
<organism evidence="10 11">
    <name type="scientific">Solemya pervernicosa gill symbiont</name>
    <dbReference type="NCBI Taxonomy" id="642797"/>
    <lineage>
        <taxon>Bacteria</taxon>
        <taxon>Pseudomonadati</taxon>
        <taxon>Pseudomonadota</taxon>
        <taxon>Gammaproteobacteria</taxon>
        <taxon>sulfur-oxidizing symbionts</taxon>
    </lineage>
</organism>
<comment type="similarity">
    <text evidence="8">Belongs to the tRNA(Ile)-lysidine synthase family.</text>
</comment>
<dbReference type="PANTHER" id="PTHR43033">
    <property type="entry name" value="TRNA(ILE)-LYSIDINE SYNTHASE-RELATED"/>
    <property type="match status" value="1"/>
</dbReference>
<dbReference type="PANTHER" id="PTHR43033:SF1">
    <property type="entry name" value="TRNA(ILE)-LYSIDINE SYNTHASE-RELATED"/>
    <property type="match status" value="1"/>
</dbReference>
<dbReference type="NCBIfam" id="TIGR02432">
    <property type="entry name" value="lysidine_TilS_N"/>
    <property type="match status" value="1"/>
</dbReference>
<dbReference type="GO" id="GO:0032267">
    <property type="term" value="F:tRNA(Ile)-lysidine synthase activity"/>
    <property type="evidence" value="ECO:0007669"/>
    <property type="project" value="UniProtKB-EC"/>
</dbReference>
<dbReference type="Pfam" id="PF09179">
    <property type="entry name" value="TilS"/>
    <property type="match status" value="1"/>
</dbReference>
<gene>
    <name evidence="8" type="primary">tilS</name>
    <name evidence="10" type="ORF">BOW53_04845</name>
</gene>
<reference evidence="10 11" key="1">
    <citation type="submission" date="2016-11" db="EMBL/GenBank/DDBJ databases">
        <title>Mixed transmission modes and dynamic genome evolution in an obligate animal-bacterial symbiosis.</title>
        <authorList>
            <person name="Russell S.L."/>
            <person name="Corbett-Detig R.B."/>
            <person name="Cavanaugh C.M."/>
        </authorList>
    </citation>
    <scope>NUCLEOTIDE SEQUENCE [LARGE SCALE GENOMIC DNA]</scope>
    <source>
        <strain evidence="10">Sveles-Q1</strain>
    </source>
</reference>
<dbReference type="InterPro" id="IPR012795">
    <property type="entry name" value="tRNA_Ile_lys_synt_N"/>
</dbReference>
<dbReference type="InterPro" id="IPR015262">
    <property type="entry name" value="tRNA_Ile_lys_synt_subst-bd"/>
</dbReference>
<keyword evidence="6 8" id="KW-0067">ATP-binding</keyword>
<dbReference type="GO" id="GO:0006400">
    <property type="term" value="P:tRNA modification"/>
    <property type="evidence" value="ECO:0007669"/>
    <property type="project" value="UniProtKB-UniRule"/>
</dbReference>
<dbReference type="EC" id="6.3.4.19" evidence="8"/>
<keyword evidence="3 8" id="KW-0436">Ligase</keyword>
<dbReference type="Proteomes" id="UP000191110">
    <property type="component" value="Unassembled WGS sequence"/>
</dbReference>
<dbReference type="InterPro" id="IPR011063">
    <property type="entry name" value="TilS/TtcA_N"/>
</dbReference>
<evidence type="ECO:0000256" key="8">
    <source>
        <dbReference type="HAMAP-Rule" id="MF_01161"/>
    </source>
</evidence>
<dbReference type="Gene3D" id="1.20.59.20">
    <property type="match status" value="1"/>
</dbReference>
<dbReference type="InterPro" id="IPR014729">
    <property type="entry name" value="Rossmann-like_a/b/a_fold"/>
</dbReference>
<dbReference type="GO" id="GO:0005524">
    <property type="term" value="F:ATP binding"/>
    <property type="evidence" value="ECO:0007669"/>
    <property type="project" value="UniProtKB-UniRule"/>
</dbReference>
<evidence type="ECO:0000256" key="3">
    <source>
        <dbReference type="ARBA" id="ARBA00022598"/>
    </source>
</evidence>
<dbReference type="InterPro" id="IPR012094">
    <property type="entry name" value="tRNA_Ile_lys_synt"/>
</dbReference>
<proteinExistence type="inferred from homology"/>
<accession>A0A1T2L7W5</accession>
<dbReference type="SUPFAM" id="SSF82829">
    <property type="entry name" value="MesJ substrate recognition domain-like"/>
    <property type="match status" value="1"/>
</dbReference>
<keyword evidence="11" id="KW-1185">Reference proteome</keyword>
<keyword evidence="2 8" id="KW-0963">Cytoplasm</keyword>
<protein>
    <recommendedName>
        <fullName evidence="8">tRNA(Ile)-lysidine synthase</fullName>
        <ecNumber evidence="8">6.3.4.19</ecNumber>
    </recommendedName>
    <alternativeName>
        <fullName evidence="8">tRNA(Ile)-2-lysyl-cytidine synthase</fullName>
    </alternativeName>
    <alternativeName>
        <fullName evidence="8">tRNA(Ile)-lysidine synthetase</fullName>
    </alternativeName>
</protein>
<evidence type="ECO:0000256" key="1">
    <source>
        <dbReference type="ARBA" id="ARBA00004496"/>
    </source>
</evidence>
<evidence type="ECO:0000256" key="5">
    <source>
        <dbReference type="ARBA" id="ARBA00022741"/>
    </source>
</evidence>
<evidence type="ECO:0000256" key="2">
    <source>
        <dbReference type="ARBA" id="ARBA00022490"/>
    </source>
</evidence>
<evidence type="ECO:0000259" key="9">
    <source>
        <dbReference type="SMART" id="SM00977"/>
    </source>
</evidence>
<dbReference type="GO" id="GO:0005737">
    <property type="term" value="C:cytoplasm"/>
    <property type="evidence" value="ECO:0007669"/>
    <property type="project" value="UniProtKB-SubCell"/>
</dbReference>
<name>A0A1T2L7W5_9GAMM</name>
<comment type="subcellular location">
    <subcellularLocation>
        <location evidence="1 8">Cytoplasm</location>
    </subcellularLocation>
</comment>
<evidence type="ECO:0000313" key="10">
    <source>
        <dbReference type="EMBL" id="OOZ41197.1"/>
    </source>
</evidence>
<dbReference type="CDD" id="cd01992">
    <property type="entry name" value="TilS_N"/>
    <property type="match status" value="1"/>
</dbReference>
<evidence type="ECO:0000256" key="7">
    <source>
        <dbReference type="ARBA" id="ARBA00048539"/>
    </source>
</evidence>
<dbReference type="AlphaFoldDB" id="A0A1T2L7W5"/>
<dbReference type="SUPFAM" id="SSF56037">
    <property type="entry name" value="PheT/TilS domain"/>
    <property type="match status" value="1"/>
</dbReference>
<keyword evidence="4 8" id="KW-0819">tRNA processing</keyword>
<dbReference type="Gene3D" id="3.40.50.620">
    <property type="entry name" value="HUPs"/>
    <property type="match status" value="1"/>
</dbReference>
<dbReference type="HAMAP" id="MF_01161">
    <property type="entry name" value="tRNA_Ile_lys_synt"/>
    <property type="match status" value="1"/>
</dbReference>
<dbReference type="EMBL" id="MPRL01000013">
    <property type="protein sequence ID" value="OOZ41197.1"/>
    <property type="molecule type" value="Genomic_DNA"/>
</dbReference>
<dbReference type="Pfam" id="PF11734">
    <property type="entry name" value="TilS_C"/>
    <property type="match status" value="1"/>
</dbReference>
<evidence type="ECO:0000256" key="6">
    <source>
        <dbReference type="ARBA" id="ARBA00022840"/>
    </source>
</evidence>
<evidence type="ECO:0000256" key="4">
    <source>
        <dbReference type="ARBA" id="ARBA00022694"/>
    </source>
</evidence>
<sequence>MELTPAALQHFLKQTAGTHRYWIALSGGIDSSVLLHLLSQCSSEMAASSLRAVHIDHQLQPESSGWGVMCRDMASSLGVEYHEIKVEAHASKGESPEAAARNARYATLESLIEPGDLLLTAHHQEDQAETLMLQLMRGAGPKGLASMPTTTPFGRGELFRPLLEFSRAELEAYAAKHQLSWIDDPSNGDTGFDRNYLRHEIMPLLQRRWPAVARTVSRSASNCAEASDLLDQLAELDLQGVQRRDTLLVSELNRLSDSRQRNLIRFWVASHHLPLPDSRRLDAIMQQLLPAKEDAMPLVKWRGAEVRRYQGRLYLMQPLAEAPDRALSLVWHQESVIELPQSLGTLQIQKVTGEGVAVAHLERCELSVSFRRGGEYCKISGHAHHRKLKQLLQELGVPPWQRGRIPLIYLDNELAAIGDRWICEPFQAQVGESGGKIVWNSPF</sequence>
<feature type="domain" description="Lysidine-tRNA(Ile) synthetase C-terminal" evidence="9">
    <location>
        <begin position="366"/>
        <end position="439"/>
    </location>
</feature>
<comment type="catalytic activity">
    <reaction evidence="7 8">
        <text>cytidine(34) in tRNA(Ile2) + L-lysine + ATP = lysidine(34) in tRNA(Ile2) + AMP + diphosphate + H(+)</text>
        <dbReference type="Rhea" id="RHEA:43744"/>
        <dbReference type="Rhea" id="RHEA-COMP:10625"/>
        <dbReference type="Rhea" id="RHEA-COMP:10670"/>
        <dbReference type="ChEBI" id="CHEBI:15378"/>
        <dbReference type="ChEBI" id="CHEBI:30616"/>
        <dbReference type="ChEBI" id="CHEBI:32551"/>
        <dbReference type="ChEBI" id="CHEBI:33019"/>
        <dbReference type="ChEBI" id="CHEBI:82748"/>
        <dbReference type="ChEBI" id="CHEBI:83665"/>
        <dbReference type="ChEBI" id="CHEBI:456215"/>
        <dbReference type="EC" id="6.3.4.19"/>
    </reaction>
</comment>
<comment type="caution">
    <text evidence="10">The sequence shown here is derived from an EMBL/GenBank/DDBJ whole genome shotgun (WGS) entry which is preliminary data.</text>
</comment>
<dbReference type="NCBIfam" id="TIGR02433">
    <property type="entry name" value="lysidine_TilS_C"/>
    <property type="match status" value="1"/>
</dbReference>
<evidence type="ECO:0000313" key="11">
    <source>
        <dbReference type="Proteomes" id="UP000191110"/>
    </source>
</evidence>
<dbReference type="RefSeq" id="WP_078482957.1">
    <property type="nucleotide sequence ID" value="NZ_MPRL01000013.1"/>
</dbReference>
<comment type="domain">
    <text evidence="8">The N-terminal region contains the highly conserved SGGXDS motif, predicted to be a P-loop motif involved in ATP binding.</text>
</comment>
<dbReference type="InterPro" id="IPR012796">
    <property type="entry name" value="Lysidine-tRNA-synth_C"/>
</dbReference>
<keyword evidence="5 8" id="KW-0547">Nucleotide-binding</keyword>
<comment type="function">
    <text evidence="8">Ligates lysine onto the cytidine present at position 34 of the AUA codon-specific tRNA(Ile) that contains the anticodon CAU, in an ATP-dependent manner. Cytidine is converted to lysidine, thus changing the amino acid specificity of the tRNA from methionine to isoleucine.</text>
</comment>
<dbReference type="SMART" id="SM00977">
    <property type="entry name" value="TilS_C"/>
    <property type="match status" value="1"/>
</dbReference>